<evidence type="ECO:0000256" key="3">
    <source>
        <dbReference type="ARBA" id="ARBA00022670"/>
    </source>
</evidence>
<dbReference type="FunFam" id="3.30.830.10:FF:000012">
    <property type="entry name" value="Protease 3"/>
    <property type="match status" value="1"/>
</dbReference>
<feature type="domain" description="Peptidase M16 middle/third" evidence="12">
    <location>
        <begin position="377"/>
        <end position="442"/>
    </location>
</feature>
<dbReference type="AlphaFoldDB" id="A0A835RL51"/>
<keyword evidence="14" id="KW-1185">Reference proteome</keyword>
<gene>
    <name evidence="13" type="ORF">HPP92_006788</name>
</gene>
<feature type="domain" description="Peptidase M16 C-terminal" evidence="11">
    <location>
        <begin position="201"/>
        <end position="370"/>
    </location>
</feature>
<evidence type="ECO:0000256" key="9">
    <source>
        <dbReference type="SAM" id="MobiDB-lite"/>
    </source>
</evidence>
<dbReference type="InterPro" id="IPR001431">
    <property type="entry name" value="Pept_M16_Zn_BS"/>
</dbReference>
<evidence type="ECO:0000259" key="11">
    <source>
        <dbReference type="Pfam" id="PF05193"/>
    </source>
</evidence>
<dbReference type="Pfam" id="PF05193">
    <property type="entry name" value="Peptidase_M16_C"/>
    <property type="match status" value="1"/>
</dbReference>
<dbReference type="GO" id="GO:0046872">
    <property type="term" value="F:metal ion binding"/>
    <property type="evidence" value="ECO:0007669"/>
    <property type="project" value="UniProtKB-KW"/>
</dbReference>
<comment type="caution">
    <text evidence="13">The sequence shown here is derived from an EMBL/GenBank/DDBJ whole genome shotgun (WGS) entry which is preliminary data.</text>
</comment>
<reference evidence="13 14" key="1">
    <citation type="journal article" date="2020" name="Nat. Food">
        <title>A phased Vanilla planifolia genome enables genetic improvement of flavour and production.</title>
        <authorList>
            <person name="Hasing T."/>
            <person name="Tang H."/>
            <person name="Brym M."/>
            <person name="Khazi F."/>
            <person name="Huang T."/>
            <person name="Chambers A.H."/>
        </authorList>
    </citation>
    <scope>NUCLEOTIDE SEQUENCE [LARGE SCALE GENOMIC DNA]</scope>
    <source>
        <tissue evidence="13">Leaf</tissue>
    </source>
</reference>
<evidence type="ECO:0000256" key="1">
    <source>
        <dbReference type="ARBA" id="ARBA00001947"/>
    </source>
</evidence>
<name>A0A835RL51_VANPL</name>
<evidence type="ECO:0000259" key="12">
    <source>
        <dbReference type="Pfam" id="PF16187"/>
    </source>
</evidence>
<dbReference type="Pfam" id="PF00675">
    <property type="entry name" value="Peptidase_M16"/>
    <property type="match status" value="1"/>
</dbReference>
<keyword evidence="6" id="KW-0862">Zinc</keyword>
<dbReference type="OrthoDB" id="1295525at2759"/>
<evidence type="ECO:0000259" key="10">
    <source>
        <dbReference type="Pfam" id="PF00675"/>
    </source>
</evidence>
<evidence type="ECO:0000256" key="5">
    <source>
        <dbReference type="ARBA" id="ARBA00022801"/>
    </source>
</evidence>
<feature type="domain" description="Peptidase M16 N-terminal" evidence="10">
    <location>
        <begin position="47"/>
        <end position="161"/>
    </location>
</feature>
<evidence type="ECO:0000256" key="6">
    <source>
        <dbReference type="ARBA" id="ARBA00022833"/>
    </source>
</evidence>
<accession>A0A835RL51</accession>
<dbReference type="Gene3D" id="3.30.830.10">
    <property type="entry name" value="Metalloenzyme, LuxS/M16 peptidase-like"/>
    <property type="match status" value="2"/>
</dbReference>
<dbReference type="PANTHER" id="PTHR43690">
    <property type="entry name" value="NARDILYSIN"/>
    <property type="match status" value="1"/>
</dbReference>
<dbReference type="PROSITE" id="PS00143">
    <property type="entry name" value="INSULINASE"/>
    <property type="match status" value="1"/>
</dbReference>
<dbReference type="GO" id="GO:0004222">
    <property type="term" value="F:metalloendopeptidase activity"/>
    <property type="evidence" value="ECO:0007669"/>
    <property type="project" value="InterPro"/>
</dbReference>
<comment type="similarity">
    <text evidence="2 8">Belongs to the peptidase M16 family.</text>
</comment>
<keyword evidence="3" id="KW-0645">Protease</keyword>
<dbReference type="EMBL" id="JADCNL010000003">
    <property type="protein sequence ID" value="KAG0487977.1"/>
    <property type="molecule type" value="Genomic_DNA"/>
</dbReference>
<dbReference type="InterPro" id="IPR007863">
    <property type="entry name" value="Peptidase_M16_C"/>
</dbReference>
<dbReference type="InterPro" id="IPR050626">
    <property type="entry name" value="Peptidase_M16"/>
</dbReference>
<evidence type="ECO:0000313" key="14">
    <source>
        <dbReference type="Proteomes" id="UP000636800"/>
    </source>
</evidence>
<keyword evidence="4" id="KW-0479">Metal-binding</keyword>
<proteinExistence type="inferred from homology"/>
<dbReference type="InterPro" id="IPR011765">
    <property type="entry name" value="Pept_M16_N"/>
</dbReference>
<dbReference type="GO" id="GO:0006508">
    <property type="term" value="P:proteolysis"/>
    <property type="evidence" value="ECO:0007669"/>
    <property type="project" value="UniProtKB-KW"/>
</dbReference>
<protein>
    <recommendedName>
        <fullName evidence="15">Nardilysin</fullName>
    </recommendedName>
</protein>
<evidence type="ECO:0000256" key="7">
    <source>
        <dbReference type="ARBA" id="ARBA00023049"/>
    </source>
</evidence>
<evidence type="ECO:0008006" key="15">
    <source>
        <dbReference type="Google" id="ProtNLM"/>
    </source>
</evidence>
<feature type="compositionally biased region" description="Acidic residues" evidence="9">
    <location>
        <begin position="1"/>
        <end position="32"/>
    </location>
</feature>
<sequence length="470" mass="53546">MGEDEEDGDDEEEGGYTDEEDEEDEEDDEEEDREIHETNTKKGASLTKKAAAAMCVGIGSFSDPSNAQGLAHFLEHMLFMGSSGFPDENEYDSFLSEHGGSTNAFTETEYTCYHFEVNREYLKGALERFSQFFISPLVKAEAMEREVLAVDSEFNQVLQSDSCRLLQLTCHTSAPGHPFNRFFWGNKKSLVDAMENGVNLREEILRMFKDNYRGGIMKLVVIGGETLDMLEKWVVDLFGKVEKGCPLRVNTGFDLPIWKPGKLYKLEAVKDVHVLELSWTLPCLHKEYLKKPEDYVAHLLGHANGWAMSLSAGVGEEGMRCSSVAYVFVMSIHLTDSGLEKVYDIVGAVYQYIKLLRQSGPQEWIFKELQDIGNMEFRFAEEQPQDEYAAELAENLLFYKEEHIIYGEYAFEQWDPKLVEYVLSFFSPNNMRIDLLSKSFNKDSQGGQWDSDDAARGSEDVFHGRINWGQ</sequence>
<evidence type="ECO:0000256" key="8">
    <source>
        <dbReference type="RuleBase" id="RU004447"/>
    </source>
</evidence>
<feature type="region of interest" description="Disordered" evidence="9">
    <location>
        <begin position="1"/>
        <end position="43"/>
    </location>
</feature>
<dbReference type="SUPFAM" id="SSF63411">
    <property type="entry name" value="LuxS/MPP-like metallohydrolase"/>
    <property type="match status" value="2"/>
</dbReference>
<dbReference type="Proteomes" id="UP000636800">
    <property type="component" value="Chromosome 3"/>
</dbReference>
<organism evidence="13 14">
    <name type="scientific">Vanilla planifolia</name>
    <name type="common">Vanilla</name>
    <dbReference type="NCBI Taxonomy" id="51239"/>
    <lineage>
        <taxon>Eukaryota</taxon>
        <taxon>Viridiplantae</taxon>
        <taxon>Streptophyta</taxon>
        <taxon>Embryophyta</taxon>
        <taxon>Tracheophyta</taxon>
        <taxon>Spermatophyta</taxon>
        <taxon>Magnoliopsida</taxon>
        <taxon>Liliopsida</taxon>
        <taxon>Asparagales</taxon>
        <taxon>Orchidaceae</taxon>
        <taxon>Vanilloideae</taxon>
        <taxon>Vanilleae</taxon>
        <taxon>Vanilla</taxon>
    </lineage>
</organism>
<dbReference type="InterPro" id="IPR032632">
    <property type="entry name" value="Peptidase_M16_M"/>
</dbReference>
<comment type="cofactor">
    <cofactor evidence="1">
        <name>Zn(2+)</name>
        <dbReference type="ChEBI" id="CHEBI:29105"/>
    </cofactor>
</comment>
<evidence type="ECO:0000256" key="2">
    <source>
        <dbReference type="ARBA" id="ARBA00007261"/>
    </source>
</evidence>
<dbReference type="InterPro" id="IPR011249">
    <property type="entry name" value="Metalloenz_LuxS/M16"/>
</dbReference>
<keyword evidence="7" id="KW-0482">Metalloprotease</keyword>
<keyword evidence="5" id="KW-0378">Hydrolase</keyword>
<dbReference type="FunFam" id="3.30.830.10:FF:000005">
    <property type="entry name" value="nardilysin isoform X1"/>
    <property type="match status" value="1"/>
</dbReference>
<dbReference type="GO" id="GO:0005829">
    <property type="term" value="C:cytosol"/>
    <property type="evidence" value="ECO:0007669"/>
    <property type="project" value="TreeGrafter"/>
</dbReference>
<evidence type="ECO:0000256" key="4">
    <source>
        <dbReference type="ARBA" id="ARBA00022723"/>
    </source>
</evidence>
<dbReference type="PANTHER" id="PTHR43690:SF18">
    <property type="entry name" value="INSULIN-DEGRADING ENZYME-RELATED"/>
    <property type="match status" value="1"/>
</dbReference>
<evidence type="ECO:0000313" key="13">
    <source>
        <dbReference type="EMBL" id="KAG0487977.1"/>
    </source>
</evidence>
<dbReference type="Pfam" id="PF16187">
    <property type="entry name" value="Peptidase_M16_M"/>
    <property type="match status" value="1"/>
</dbReference>